<keyword evidence="7" id="KW-1185">Reference proteome</keyword>
<dbReference type="AlphaFoldDB" id="A0A8J5KPR3"/>
<keyword evidence="3" id="KW-0862">Zinc</keyword>
<evidence type="ECO:0000259" key="5">
    <source>
        <dbReference type="PROSITE" id="PS50089"/>
    </source>
</evidence>
<dbReference type="InterPro" id="IPR044718">
    <property type="entry name" value="HOS1"/>
</dbReference>
<evidence type="ECO:0000256" key="1">
    <source>
        <dbReference type="ARBA" id="ARBA00004123"/>
    </source>
</evidence>
<dbReference type="InterPro" id="IPR025151">
    <property type="entry name" value="ELYS_dom"/>
</dbReference>
<reference evidence="6 7" key="1">
    <citation type="submission" date="2020-08" db="EMBL/GenBank/DDBJ databases">
        <title>Plant Genome Project.</title>
        <authorList>
            <person name="Zhang R.-G."/>
        </authorList>
    </citation>
    <scope>NUCLEOTIDE SEQUENCE [LARGE SCALE GENOMIC DNA]</scope>
    <source>
        <tissue evidence="6">Rhizome</tissue>
    </source>
</reference>
<dbReference type="GO" id="GO:0004842">
    <property type="term" value="F:ubiquitin-protein transferase activity"/>
    <property type="evidence" value="ECO:0007669"/>
    <property type="project" value="InterPro"/>
</dbReference>
<name>A0A8J5KPR3_ZINOF</name>
<dbReference type="GO" id="GO:0016567">
    <property type="term" value="P:protein ubiquitination"/>
    <property type="evidence" value="ECO:0007669"/>
    <property type="project" value="InterPro"/>
</dbReference>
<keyword evidence="2" id="KW-0539">Nucleus</keyword>
<dbReference type="InterPro" id="IPR013083">
    <property type="entry name" value="Znf_RING/FYVE/PHD"/>
</dbReference>
<feature type="region of interest" description="Disordered" evidence="4">
    <location>
        <begin position="729"/>
        <end position="766"/>
    </location>
</feature>
<feature type="region of interest" description="Disordered" evidence="4">
    <location>
        <begin position="929"/>
        <end position="978"/>
    </location>
</feature>
<comment type="caution">
    <text evidence="6">The sequence shown here is derived from an EMBL/GenBank/DDBJ whole genome shotgun (WGS) entry which is preliminary data.</text>
</comment>
<evidence type="ECO:0000256" key="4">
    <source>
        <dbReference type="SAM" id="MobiDB-lite"/>
    </source>
</evidence>
<feature type="domain" description="RING-type" evidence="5">
    <location>
        <begin position="71"/>
        <end position="102"/>
    </location>
</feature>
<evidence type="ECO:0000256" key="2">
    <source>
        <dbReference type="ARBA" id="ARBA00023242"/>
    </source>
</evidence>
<dbReference type="PROSITE" id="PS50089">
    <property type="entry name" value="ZF_RING_2"/>
    <property type="match status" value="1"/>
</dbReference>
<protein>
    <recommendedName>
        <fullName evidence="5">RING-type domain-containing protein</fullName>
    </recommendedName>
</protein>
<evidence type="ECO:0000313" key="7">
    <source>
        <dbReference type="Proteomes" id="UP000734854"/>
    </source>
</evidence>
<dbReference type="PANTHER" id="PTHR47358:SF2">
    <property type="entry name" value="E3 UBIQUITIN-PROTEIN LIGASE HOS1"/>
    <property type="match status" value="1"/>
</dbReference>
<accession>A0A8J5KPR3</accession>
<keyword evidence="3" id="KW-0479">Metal-binding</keyword>
<evidence type="ECO:0000313" key="6">
    <source>
        <dbReference type="EMBL" id="KAG6486514.1"/>
    </source>
</evidence>
<dbReference type="Proteomes" id="UP000734854">
    <property type="component" value="Unassembled WGS sequence"/>
</dbReference>
<dbReference type="Gene3D" id="3.30.40.10">
    <property type="entry name" value="Zinc/RING finger domain, C3HC4 (zinc finger)"/>
    <property type="match status" value="1"/>
</dbReference>
<feature type="compositionally biased region" description="Polar residues" evidence="4">
    <location>
        <begin position="729"/>
        <end position="753"/>
    </location>
</feature>
<gene>
    <name evidence="6" type="ORF">ZIOFF_055090</name>
</gene>
<dbReference type="GO" id="GO:0008270">
    <property type="term" value="F:zinc ion binding"/>
    <property type="evidence" value="ECO:0007669"/>
    <property type="project" value="UniProtKB-KW"/>
</dbReference>
<sequence>MESARSERSPSSSDYGAGLRTRSLSPYQPPPDYGSAAVQDALEQLASTDLLELCNEAKVERCRATRDLSSCGRYVQHVLNSCGHASLCEECSKRCDACPICRKLITNANDGSRLSLRLYYKCIEAGLISKEHDDRSQEREVSREYVFDDIQRLYSLFDVALGNNLASLVCHYVTDVCMNENAVSSDPVFAFLLDEVVVKDWCKSTFKHIVFNLRDIYSQGSEAVNMMQKFALHLSGLSNVLEVMALSLRQTFAAQLTDLHLLLENVVKTKQHLEVMIWCARHRFLRDVQSRFSGSGNSKAWSLDVLERKEAAIKRSWPESSIALVGSARKHDNTLFIEDALSNLAIEENYVQKQEELDISCLQDDNSPVLFLSKIDRASGNGCYPFQNLRAAADLLFLRGASNMVLAKQAIVSMFLYYLFDRHWTKPDTEWKCIVDDFALFFGISMHSVVESMVFYLLDNHTPQALQEAVHLLPEIAGPQTHPKIAQVLLERGCPDVALSTLRCSGRDGCYNNTNLEKDYLQDDLVGEAVTVVRVRIECGLLTEAFMCLRMYYSKAKEMSLKHVPNLRFSNPSNTEFWVYLSEVLVTEICHLCNRRNLIDRMIELPWNSDEEKHLHKCLFDYASQDPSSTCGSLLVVFYLQRHRFTEAYQVNCGLEKIEQTFLESASEEVGSRIRLICQWRAGLVDKSLSLLPEVERQKILTGDITDLGHFSSEAVKFPLVADLSNEKPNPTSLINSSMRTSVIRSKKSNPLSGSPVHNDDSESASMLPSVLQRKLLASFESTSADANAVGTDGLSSSFPLTDGNPFSNGGNLRNMMQKTEFSRQSLKLHHSSKAKPVKDLNSSATRVLKSEYHFHSESSFDVQPVDFPGQAANMEPSLGVTLADHNRNGFPNGSVQDLIESSGNFNIPNGPLINLEKVHEYPLEFRKGETPEDNSFTVGGRWRSDESSEDEEDIELAKYTIGSASSTRRRRPRLSRR</sequence>
<proteinExistence type="predicted"/>
<dbReference type="Pfam" id="PF13934">
    <property type="entry name" value="ELYS"/>
    <property type="match status" value="1"/>
</dbReference>
<evidence type="ECO:0000256" key="3">
    <source>
        <dbReference type="PROSITE-ProRule" id="PRU00175"/>
    </source>
</evidence>
<dbReference type="PANTHER" id="PTHR47358">
    <property type="entry name" value="E3 UBIQUITIN-PROTEIN LIGASE HOS1"/>
    <property type="match status" value="1"/>
</dbReference>
<organism evidence="6 7">
    <name type="scientific">Zingiber officinale</name>
    <name type="common">Ginger</name>
    <name type="synonym">Amomum zingiber</name>
    <dbReference type="NCBI Taxonomy" id="94328"/>
    <lineage>
        <taxon>Eukaryota</taxon>
        <taxon>Viridiplantae</taxon>
        <taxon>Streptophyta</taxon>
        <taxon>Embryophyta</taxon>
        <taxon>Tracheophyta</taxon>
        <taxon>Spermatophyta</taxon>
        <taxon>Magnoliopsida</taxon>
        <taxon>Liliopsida</taxon>
        <taxon>Zingiberales</taxon>
        <taxon>Zingiberaceae</taxon>
        <taxon>Zingiber</taxon>
    </lineage>
</organism>
<dbReference type="GO" id="GO:0005634">
    <property type="term" value="C:nucleus"/>
    <property type="evidence" value="ECO:0007669"/>
    <property type="project" value="UniProtKB-SubCell"/>
</dbReference>
<dbReference type="InterPro" id="IPR001841">
    <property type="entry name" value="Znf_RING"/>
</dbReference>
<feature type="region of interest" description="Disordered" evidence="4">
    <location>
        <begin position="1"/>
        <end position="35"/>
    </location>
</feature>
<feature type="compositionally biased region" description="Basic residues" evidence="4">
    <location>
        <begin position="968"/>
        <end position="978"/>
    </location>
</feature>
<dbReference type="EMBL" id="JACMSC010000015">
    <property type="protein sequence ID" value="KAG6486514.1"/>
    <property type="molecule type" value="Genomic_DNA"/>
</dbReference>
<keyword evidence="3" id="KW-0863">Zinc-finger</keyword>
<comment type="subcellular location">
    <subcellularLocation>
        <location evidence="1">Nucleus</location>
    </subcellularLocation>
</comment>